<accession>T1BDD4</accession>
<dbReference type="SUPFAM" id="SSF88723">
    <property type="entry name" value="PIN domain-like"/>
    <property type="match status" value="1"/>
</dbReference>
<dbReference type="CDD" id="cd09873">
    <property type="entry name" value="PIN_Pae0151-like"/>
    <property type="match status" value="1"/>
</dbReference>
<dbReference type="InterPro" id="IPR044153">
    <property type="entry name" value="PIN_Pae0151-like"/>
</dbReference>
<dbReference type="InterPro" id="IPR029060">
    <property type="entry name" value="PIN-like_dom_sf"/>
</dbReference>
<feature type="non-terminal residue" evidence="1">
    <location>
        <position position="86"/>
    </location>
</feature>
<dbReference type="Gene3D" id="3.40.50.1010">
    <property type="entry name" value="5'-nuclease"/>
    <property type="match status" value="1"/>
</dbReference>
<name>T1BDD4_9ZZZZ</name>
<dbReference type="EMBL" id="AUZZ01004707">
    <property type="protein sequence ID" value="EQD52220.1"/>
    <property type="molecule type" value="Genomic_DNA"/>
</dbReference>
<comment type="caution">
    <text evidence="1">The sequence shown here is derived from an EMBL/GenBank/DDBJ whole genome shotgun (WGS) entry which is preliminary data.</text>
</comment>
<reference evidence="1" key="1">
    <citation type="submission" date="2013-08" db="EMBL/GenBank/DDBJ databases">
        <authorList>
            <person name="Mendez C."/>
            <person name="Richter M."/>
            <person name="Ferrer M."/>
            <person name="Sanchez J."/>
        </authorList>
    </citation>
    <scope>NUCLEOTIDE SEQUENCE</scope>
</reference>
<dbReference type="AlphaFoldDB" id="T1BDD4"/>
<protein>
    <recommendedName>
        <fullName evidence="2">PIN domain-containing protein</fullName>
    </recommendedName>
</protein>
<evidence type="ECO:0008006" key="2">
    <source>
        <dbReference type="Google" id="ProtNLM"/>
    </source>
</evidence>
<proteinExistence type="predicted"/>
<reference evidence="1" key="2">
    <citation type="journal article" date="2014" name="ISME J.">
        <title>Microbial stratification in low pH oxic and suboxic macroscopic growths along an acid mine drainage.</title>
        <authorList>
            <person name="Mendez-Garcia C."/>
            <person name="Mesa V."/>
            <person name="Sprenger R.R."/>
            <person name="Richter M."/>
            <person name="Diez M.S."/>
            <person name="Solano J."/>
            <person name="Bargiela R."/>
            <person name="Golyshina O.V."/>
            <person name="Manteca A."/>
            <person name="Ramos J.L."/>
            <person name="Gallego J.R."/>
            <person name="Llorente I."/>
            <person name="Martins Dos Santos V.A."/>
            <person name="Jensen O.N."/>
            <person name="Pelaez A.I."/>
            <person name="Sanchez J."/>
            <person name="Ferrer M."/>
        </authorList>
    </citation>
    <scope>NUCLEOTIDE SEQUENCE</scope>
</reference>
<evidence type="ECO:0000313" key="1">
    <source>
        <dbReference type="EMBL" id="EQD52220.1"/>
    </source>
</evidence>
<gene>
    <name evidence="1" type="ORF">B2A_06632</name>
</gene>
<sequence length="86" mass="9457">MEFVLDSSVTMSWFFADEATNATDELLDRLNSDGRAVVAAHWVLEVGNALLMAERRKRSTVAESSHFLAILAALPIEMDQETISGS</sequence>
<organism evidence="1">
    <name type="scientific">mine drainage metagenome</name>
    <dbReference type="NCBI Taxonomy" id="410659"/>
    <lineage>
        <taxon>unclassified sequences</taxon>
        <taxon>metagenomes</taxon>
        <taxon>ecological metagenomes</taxon>
    </lineage>
</organism>